<feature type="compositionally biased region" description="Polar residues" evidence="1">
    <location>
        <begin position="312"/>
        <end position="321"/>
    </location>
</feature>
<dbReference type="AlphaFoldDB" id="A0A8H7RVD0"/>
<feature type="compositionally biased region" description="Pro residues" evidence="1">
    <location>
        <begin position="432"/>
        <end position="442"/>
    </location>
</feature>
<dbReference type="GO" id="GO:0010972">
    <property type="term" value="P:negative regulation of G2/M transition of mitotic cell cycle"/>
    <property type="evidence" value="ECO:0007669"/>
    <property type="project" value="TreeGrafter"/>
</dbReference>
<evidence type="ECO:0008006" key="4">
    <source>
        <dbReference type="Google" id="ProtNLM"/>
    </source>
</evidence>
<dbReference type="Pfam" id="PF08238">
    <property type="entry name" value="Sel1"/>
    <property type="match status" value="3"/>
</dbReference>
<dbReference type="GO" id="GO:0032153">
    <property type="term" value="C:cell division site"/>
    <property type="evidence" value="ECO:0007669"/>
    <property type="project" value="TreeGrafter"/>
</dbReference>
<name>A0A8H7RVD0_9FUNG</name>
<evidence type="ECO:0000313" key="3">
    <source>
        <dbReference type="Proteomes" id="UP000646827"/>
    </source>
</evidence>
<gene>
    <name evidence="2" type="ORF">INT45_012235</name>
</gene>
<feature type="compositionally biased region" description="Low complexity" evidence="1">
    <location>
        <begin position="373"/>
        <end position="382"/>
    </location>
</feature>
<proteinExistence type="predicted"/>
<dbReference type="Proteomes" id="UP000646827">
    <property type="component" value="Unassembled WGS sequence"/>
</dbReference>
<feature type="compositionally biased region" description="Polar residues" evidence="1">
    <location>
        <begin position="225"/>
        <end position="236"/>
    </location>
</feature>
<feature type="region of interest" description="Disordered" evidence="1">
    <location>
        <begin position="225"/>
        <end position="321"/>
    </location>
</feature>
<feature type="compositionally biased region" description="Low complexity" evidence="1">
    <location>
        <begin position="237"/>
        <end position="246"/>
    </location>
</feature>
<protein>
    <recommendedName>
        <fullName evidence="4">HCP-like protein</fullName>
    </recommendedName>
</protein>
<dbReference type="SMART" id="SM00671">
    <property type="entry name" value="SEL1"/>
    <property type="match status" value="4"/>
</dbReference>
<feature type="compositionally biased region" description="Polar residues" evidence="1">
    <location>
        <begin position="357"/>
        <end position="366"/>
    </location>
</feature>
<dbReference type="InterPro" id="IPR011990">
    <property type="entry name" value="TPR-like_helical_dom_sf"/>
</dbReference>
<dbReference type="PANTHER" id="PTHR43628">
    <property type="entry name" value="ACTIVATOR OF C KINASE PROTEIN 1-RELATED"/>
    <property type="match status" value="1"/>
</dbReference>
<dbReference type="PANTHER" id="PTHR43628:SF1">
    <property type="entry name" value="CHITIN SYNTHASE REGULATORY FACTOR 2-RELATED"/>
    <property type="match status" value="1"/>
</dbReference>
<accession>A0A8H7RVD0</accession>
<feature type="compositionally biased region" description="Polar residues" evidence="1">
    <location>
        <begin position="383"/>
        <end position="408"/>
    </location>
</feature>
<keyword evidence="3" id="KW-1185">Reference proteome</keyword>
<feature type="region of interest" description="Disordered" evidence="1">
    <location>
        <begin position="1"/>
        <end position="53"/>
    </location>
</feature>
<dbReference type="Gene3D" id="1.25.40.10">
    <property type="entry name" value="Tetratricopeptide repeat domain"/>
    <property type="match status" value="1"/>
</dbReference>
<feature type="compositionally biased region" description="Low complexity" evidence="1">
    <location>
        <begin position="1"/>
        <end position="25"/>
    </location>
</feature>
<dbReference type="OrthoDB" id="2148946at2759"/>
<feature type="compositionally biased region" description="Low complexity" evidence="1">
    <location>
        <begin position="409"/>
        <end position="431"/>
    </location>
</feature>
<dbReference type="SUPFAM" id="SSF81901">
    <property type="entry name" value="HCP-like"/>
    <property type="match status" value="1"/>
</dbReference>
<organism evidence="2 3">
    <name type="scientific">Circinella minor</name>
    <dbReference type="NCBI Taxonomy" id="1195481"/>
    <lineage>
        <taxon>Eukaryota</taxon>
        <taxon>Fungi</taxon>
        <taxon>Fungi incertae sedis</taxon>
        <taxon>Mucoromycota</taxon>
        <taxon>Mucoromycotina</taxon>
        <taxon>Mucoromycetes</taxon>
        <taxon>Mucorales</taxon>
        <taxon>Lichtheimiaceae</taxon>
        <taxon>Circinella</taxon>
    </lineage>
</organism>
<feature type="region of interest" description="Disordered" evidence="1">
    <location>
        <begin position="352"/>
        <end position="451"/>
    </location>
</feature>
<feature type="compositionally biased region" description="Low complexity" evidence="1">
    <location>
        <begin position="276"/>
        <end position="291"/>
    </location>
</feature>
<evidence type="ECO:0000313" key="2">
    <source>
        <dbReference type="EMBL" id="KAG2217365.1"/>
    </source>
</evidence>
<dbReference type="InterPro" id="IPR052945">
    <property type="entry name" value="Mitotic_Regulator"/>
</dbReference>
<evidence type="ECO:0000256" key="1">
    <source>
        <dbReference type="SAM" id="MobiDB-lite"/>
    </source>
</evidence>
<reference evidence="2 3" key="1">
    <citation type="submission" date="2020-12" db="EMBL/GenBank/DDBJ databases">
        <title>Metabolic potential, ecology and presence of endohyphal bacteria is reflected in genomic diversity of Mucoromycotina.</title>
        <authorList>
            <person name="Muszewska A."/>
            <person name="Okrasinska A."/>
            <person name="Steczkiewicz K."/>
            <person name="Drgas O."/>
            <person name="Orlowska M."/>
            <person name="Perlinska-Lenart U."/>
            <person name="Aleksandrzak-Piekarczyk T."/>
            <person name="Szatraj K."/>
            <person name="Zielenkiewicz U."/>
            <person name="Pilsyk S."/>
            <person name="Malc E."/>
            <person name="Mieczkowski P."/>
            <person name="Kruszewska J.S."/>
            <person name="Biernat P."/>
            <person name="Pawlowska J."/>
        </authorList>
    </citation>
    <scope>NUCLEOTIDE SEQUENCE [LARGE SCALE GENOMIC DNA]</scope>
    <source>
        <strain evidence="2 3">CBS 142.35</strain>
    </source>
</reference>
<feature type="compositionally biased region" description="Low complexity" evidence="1">
    <location>
        <begin position="298"/>
        <end position="311"/>
    </location>
</feature>
<dbReference type="InterPro" id="IPR006597">
    <property type="entry name" value="Sel1-like"/>
</dbReference>
<sequence length="647" mass="72260">MFKKLNSSPTEYNNPTTTYNSTAPTFNSSTPNSRLVPGPPPGIANTMSPGYHTVSNDYQNQYNKQQKDQSYRESDASVYSTYDLRESLVDPKNERVVGISRETYIEPQTSTLVHTQVTPQSIYGAQNLNPHVDGSRTSYAPSLAPSMAHMSFFNDESSDSLHSDIRNLRPESTLMKHQPRVQQAESPVKMKHAYVDVPLPSAAVIEQISVDQTASVYMDDHHRTSNVSGYNFDTPITTQQQQSTSTYTNNNVDSYYHHGTDNNKNNNNNYLKPTNSSSQQQQQHSSRQHPQPLAPLVIPSTSSRSITSPHSQQVQEQRDLSNQTGYYQPSLVQSTQQQQQQLHEQQGYYQPQTTTYSNHSTPTSAARSPPPQQQQQQQQQPQLTPGTQSGGSPYSVSPRTPSPNTLLLPQQPYTTQFSPSSPTTPSSYNQPPLSPCLPPPSAHPGLSEKLSKQIRHSIEWSSKNRPQSEGEGLVAQGIQYHEQGRLDLATDCFRQAANKDSPIGMFLFGVSLRHGWGCKRNEQTAFQYLQKAAEHAVMDLKNLSSTVNTSAAKSELIMAIYELGNSYLHGWGTRKNKETAVHFFKLAADLGDPDAQNELATAYYRGKGIKKDLYQAAKYYRMADKQGCGIMGNSWIYKSKYDKVEKS</sequence>
<dbReference type="EMBL" id="JAEPRB010000304">
    <property type="protein sequence ID" value="KAG2217365.1"/>
    <property type="molecule type" value="Genomic_DNA"/>
</dbReference>
<comment type="caution">
    <text evidence="2">The sequence shown here is derived from an EMBL/GenBank/DDBJ whole genome shotgun (WGS) entry which is preliminary data.</text>
</comment>